<dbReference type="NCBIfam" id="TIGR01035">
    <property type="entry name" value="hemA"/>
    <property type="match status" value="1"/>
</dbReference>
<dbReference type="SUPFAM" id="SSF69742">
    <property type="entry name" value="Glutamyl tRNA-reductase catalytic, N-terminal domain"/>
    <property type="match status" value="1"/>
</dbReference>
<dbReference type="GO" id="GO:0008883">
    <property type="term" value="F:glutamyl-tRNA reductase activity"/>
    <property type="evidence" value="ECO:0007669"/>
    <property type="project" value="UniProtKB-UniRule"/>
</dbReference>
<dbReference type="InterPro" id="IPR036453">
    <property type="entry name" value="GluRdtase_dimer_dom_sf"/>
</dbReference>
<comment type="miscellaneous">
    <text evidence="8">During catalysis, the active site Cys acts as a nucleophile attacking the alpha-carbonyl group of tRNA-bound glutamate with the formation of a thioester intermediate between enzyme and glutamate, and the concomitant release of tRNA(Glu). The thioester intermediate is finally reduced by direct hydride transfer from NADPH, to form the product GSA.</text>
</comment>
<comment type="catalytic activity">
    <reaction evidence="7 8 13">
        <text>(S)-4-amino-5-oxopentanoate + tRNA(Glu) + NADP(+) = L-glutamyl-tRNA(Glu) + NADPH + H(+)</text>
        <dbReference type="Rhea" id="RHEA:12344"/>
        <dbReference type="Rhea" id="RHEA-COMP:9663"/>
        <dbReference type="Rhea" id="RHEA-COMP:9680"/>
        <dbReference type="ChEBI" id="CHEBI:15378"/>
        <dbReference type="ChEBI" id="CHEBI:57501"/>
        <dbReference type="ChEBI" id="CHEBI:57783"/>
        <dbReference type="ChEBI" id="CHEBI:58349"/>
        <dbReference type="ChEBI" id="CHEBI:78442"/>
        <dbReference type="ChEBI" id="CHEBI:78520"/>
        <dbReference type="EC" id="1.2.1.70"/>
    </reaction>
</comment>
<evidence type="ECO:0000259" key="15">
    <source>
        <dbReference type="Pfam" id="PF01488"/>
    </source>
</evidence>
<evidence type="ECO:0000259" key="14">
    <source>
        <dbReference type="Pfam" id="PF00745"/>
    </source>
</evidence>
<feature type="binding site" evidence="8 10">
    <location>
        <position position="110"/>
    </location>
    <ligand>
        <name>substrate</name>
    </ligand>
</feature>
<evidence type="ECO:0000256" key="11">
    <source>
        <dbReference type="PIRSR" id="PIRSR000445-3"/>
    </source>
</evidence>
<dbReference type="InterPro" id="IPR000343">
    <property type="entry name" value="4pyrrol_synth_GluRdtase"/>
</dbReference>
<dbReference type="FunFam" id="3.30.460.30:FF:000001">
    <property type="entry name" value="Glutamyl-tRNA reductase"/>
    <property type="match status" value="1"/>
</dbReference>
<evidence type="ECO:0000256" key="7">
    <source>
        <dbReference type="ARBA" id="ARBA00047464"/>
    </source>
</evidence>
<dbReference type="AlphaFoldDB" id="A0A7K1FGA4"/>
<evidence type="ECO:0000259" key="16">
    <source>
        <dbReference type="Pfam" id="PF05201"/>
    </source>
</evidence>
<evidence type="ECO:0000256" key="4">
    <source>
        <dbReference type="ARBA" id="ARBA00022857"/>
    </source>
</evidence>
<evidence type="ECO:0000256" key="9">
    <source>
        <dbReference type="PIRSR" id="PIRSR000445-1"/>
    </source>
</evidence>
<dbReference type="InterPro" id="IPR015896">
    <property type="entry name" value="4pyrrol_synth_GluRdtase_dimer"/>
</dbReference>
<dbReference type="SUPFAM" id="SSF51735">
    <property type="entry name" value="NAD(P)-binding Rossmann-fold domains"/>
    <property type="match status" value="1"/>
</dbReference>
<dbReference type="NCBIfam" id="NF000750">
    <property type="entry name" value="PRK00045.3-4"/>
    <property type="match status" value="1"/>
</dbReference>
<reference evidence="17 18" key="1">
    <citation type="submission" date="2019-11" db="EMBL/GenBank/DDBJ databases">
        <authorList>
            <person name="Jiang L.-Q."/>
        </authorList>
    </citation>
    <scope>NUCLEOTIDE SEQUENCE [LARGE SCALE GENOMIC DNA]</scope>
    <source>
        <strain evidence="17 18">YIM 132087</strain>
    </source>
</reference>
<dbReference type="InterPro" id="IPR015895">
    <property type="entry name" value="4pyrrol_synth_GluRdtase_N"/>
</dbReference>
<feature type="domain" description="Glutamyl-tRNA reductase N-terminal" evidence="16">
    <location>
        <begin position="5"/>
        <end position="157"/>
    </location>
</feature>
<evidence type="ECO:0000256" key="8">
    <source>
        <dbReference type="HAMAP-Rule" id="MF_00087"/>
    </source>
</evidence>
<dbReference type="HAMAP" id="MF_00087">
    <property type="entry name" value="Glu_tRNA_reductase"/>
    <property type="match status" value="1"/>
</dbReference>
<evidence type="ECO:0000256" key="3">
    <source>
        <dbReference type="ARBA" id="ARBA00012970"/>
    </source>
</evidence>
<dbReference type="InterPro" id="IPR036343">
    <property type="entry name" value="GluRdtase_N_sf"/>
</dbReference>
<evidence type="ECO:0000313" key="17">
    <source>
        <dbReference type="EMBL" id="MTD13155.1"/>
    </source>
</evidence>
<dbReference type="PANTHER" id="PTHR43013">
    <property type="entry name" value="GLUTAMYL-TRNA REDUCTASE"/>
    <property type="match status" value="1"/>
</dbReference>
<dbReference type="Gene3D" id="3.40.50.720">
    <property type="entry name" value="NAD(P)-binding Rossmann-like Domain"/>
    <property type="match status" value="1"/>
</dbReference>
<evidence type="ECO:0000256" key="1">
    <source>
        <dbReference type="ARBA" id="ARBA00005059"/>
    </source>
</evidence>
<dbReference type="GO" id="GO:0050661">
    <property type="term" value="F:NADP binding"/>
    <property type="evidence" value="ECO:0007669"/>
    <property type="project" value="InterPro"/>
</dbReference>
<dbReference type="Pfam" id="PF05201">
    <property type="entry name" value="GlutR_N"/>
    <property type="match status" value="1"/>
</dbReference>
<feature type="site" description="Important for activity" evidence="8 12">
    <location>
        <position position="100"/>
    </location>
</feature>
<proteinExistence type="inferred from homology"/>
<comment type="subunit">
    <text evidence="8">Homodimer.</text>
</comment>
<comment type="domain">
    <text evidence="8">Possesses an unusual extended V-shaped dimeric structure with each monomer consisting of three distinct domains arranged along a curved 'spinal' alpha-helix. The N-terminal catalytic domain specifically recognizes the glutamate moiety of the substrate. The second domain is the NADPH-binding domain, and the third C-terminal domain is responsible for dimerization.</text>
</comment>
<dbReference type="PIRSF" id="PIRSF000445">
    <property type="entry name" value="4pyrrol_synth_GluRdtase"/>
    <property type="match status" value="1"/>
</dbReference>
<sequence length="423" mass="43679">MLMVLGASHHDLELSELDRLSARSAQLRSGIAELVGSDDSPVAGGVVIATCNRLEIYLDTARFHDAIDAVTALVADVAGLDPADAASSLKVRVGAPVAAHLFTVAAGLDSMVVGEAEISGQVSRALAESQAAGAATTVLNSLFQKASRTAKKVASATSLGGAGRSVASVALDLALADGSVPASALIVGTGAYARVVATALRARGCAEFLVHSPSGRAEAFAATHHATAIDADGLVKAVATVDLVIGCSGTGRRSLSDEVVAEAVALRESRLRVLDLALHSDLGPGVRGMDGVDVTDLHTVAEGVAPEHHDTVVAAQDIVIDAVARFEEDQAVRTLDPAVVALREHVSSAVQKEMGRFRSKYGDLSDDLAADVELAMHRVTQSLLHTPTLRARELARTGSGQDYVQALHTLFGIRLPDGSDQHS</sequence>
<evidence type="ECO:0000256" key="2">
    <source>
        <dbReference type="ARBA" id="ARBA00005916"/>
    </source>
</evidence>
<feature type="binding site" evidence="8 10">
    <location>
        <begin position="50"/>
        <end position="53"/>
    </location>
    <ligand>
        <name>substrate</name>
    </ligand>
</feature>
<keyword evidence="4 8" id="KW-0521">NADP</keyword>
<evidence type="ECO:0000256" key="10">
    <source>
        <dbReference type="PIRSR" id="PIRSR000445-2"/>
    </source>
</evidence>
<protein>
    <recommendedName>
        <fullName evidence="3 8">Glutamyl-tRNA reductase</fullName>
        <shortName evidence="8">GluTR</shortName>
        <ecNumber evidence="3 8">1.2.1.70</ecNumber>
    </recommendedName>
</protein>
<comment type="similarity">
    <text evidence="2 8 13">Belongs to the glutamyl-tRNA reductase family.</text>
</comment>
<gene>
    <name evidence="8" type="primary">hemA</name>
    <name evidence="17" type="ORF">GIS00_04240</name>
</gene>
<evidence type="ECO:0000256" key="6">
    <source>
        <dbReference type="ARBA" id="ARBA00023244"/>
    </source>
</evidence>
<evidence type="ECO:0000256" key="5">
    <source>
        <dbReference type="ARBA" id="ARBA00023002"/>
    </source>
</evidence>
<evidence type="ECO:0000313" key="18">
    <source>
        <dbReference type="Proteomes" id="UP000460221"/>
    </source>
</evidence>
<dbReference type="UniPathway" id="UPA00251">
    <property type="reaction ID" value="UER00316"/>
</dbReference>
<feature type="active site" description="Nucleophile" evidence="8 9">
    <location>
        <position position="51"/>
    </location>
</feature>
<dbReference type="InterPro" id="IPR006151">
    <property type="entry name" value="Shikm_DH/Glu-tRNA_Rdtase"/>
</dbReference>
<dbReference type="InterPro" id="IPR036291">
    <property type="entry name" value="NAD(P)-bd_dom_sf"/>
</dbReference>
<dbReference type="Pfam" id="PF00745">
    <property type="entry name" value="GlutR_dimer"/>
    <property type="match status" value="1"/>
</dbReference>
<dbReference type="GO" id="GO:0019353">
    <property type="term" value="P:protoporphyrinogen IX biosynthetic process from glutamate"/>
    <property type="evidence" value="ECO:0007669"/>
    <property type="project" value="TreeGrafter"/>
</dbReference>
<keyword evidence="6 8" id="KW-0627">Porphyrin biosynthesis</keyword>
<feature type="domain" description="Tetrapyrrole biosynthesis glutamyl-tRNA reductase dimerisation" evidence="14">
    <location>
        <begin position="315"/>
        <end position="413"/>
    </location>
</feature>
<feature type="domain" description="Quinate/shikimate 5-dehydrogenase/glutamyl-tRNA reductase" evidence="15">
    <location>
        <begin position="182"/>
        <end position="297"/>
    </location>
</feature>
<dbReference type="Gene3D" id="3.30.460.30">
    <property type="entry name" value="Glutamyl-tRNA reductase, N-terminal domain"/>
    <property type="match status" value="1"/>
</dbReference>
<name>A0A7K1FGA4_9ACTN</name>
<dbReference type="EC" id="1.2.1.70" evidence="3 8"/>
<dbReference type="PANTHER" id="PTHR43013:SF1">
    <property type="entry name" value="GLUTAMYL-TRNA REDUCTASE"/>
    <property type="match status" value="1"/>
</dbReference>
<feature type="binding site" evidence="8 11">
    <location>
        <begin position="188"/>
        <end position="193"/>
    </location>
    <ligand>
        <name>NADP(+)</name>
        <dbReference type="ChEBI" id="CHEBI:58349"/>
    </ligand>
</feature>
<keyword evidence="18" id="KW-1185">Reference proteome</keyword>
<accession>A0A7K1FGA4</accession>
<feature type="binding site" evidence="8 10">
    <location>
        <position position="121"/>
    </location>
    <ligand>
        <name>substrate</name>
    </ligand>
</feature>
<dbReference type="RefSeq" id="WP_154767071.1">
    <property type="nucleotide sequence ID" value="NZ_WLYK01000001.1"/>
</dbReference>
<organism evidence="17 18">
    <name type="scientific">Nakamurella alba</name>
    <dbReference type="NCBI Taxonomy" id="2665158"/>
    <lineage>
        <taxon>Bacteria</taxon>
        <taxon>Bacillati</taxon>
        <taxon>Actinomycetota</taxon>
        <taxon>Actinomycetes</taxon>
        <taxon>Nakamurellales</taxon>
        <taxon>Nakamurellaceae</taxon>
        <taxon>Nakamurella</taxon>
    </lineage>
</organism>
<evidence type="ECO:0000256" key="13">
    <source>
        <dbReference type="RuleBase" id="RU000584"/>
    </source>
</evidence>
<dbReference type="Pfam" id="PF01488">
    <property type="entry name" value="Shikimate_DH"/>
    <property type="match status" value="1"/>
</dbReference>
<dbReference type="SUPFAM" id="SSF69075">
    <property type="entry name" value="Glutamyl tRNA-reductase dimerization domain"/>
    <property type="match status" value="1"/>
</dbReference>
<comment type="caution">
    <text evidence="17">The sequence shown here is derived from an EMBL/GenBank/DDBJ whole genome shotgun (WGS) entry which is preliminary data.</text>
</comment>
<feature type="binding site" evidence="8 10">
    <location>
        <begin position="115"/>
        <end position="117"/>
    </location>
    <ligand>
        <name>substrate</name>
    </ligand>
</feature>
<dbReference type="Proteomes" id="UP000460221">
    <property type="component" value="Unassembled WGS sequence"/>
</dbReference>
<keyword evidence="5 8" id="KW-0560">Oxidoreductase</keyword>
<dbReference type="EMBL" id="WLYK01000001">
    <property type="protein sequence ID" value="MTD13155.1"/>
    <property type="molecule type" value="Genomic_DNA"/>
</dbReference>
<comment type="function">
    <text evidence="8">Catalyzes the NADPH-dependent reduction of glutamyl-tRNA(Glu) to glutamate 1-semialdehyde (GSA).</text>
</comment>
<comment type="pathway">
    <text evidence="1 8 13">Porphyrin-containing compound metabolism; protoporphyrin-IX biosynthesis; 5-aminolevulinate from L-glutamyl-tRNA(Glu): step 1/2.</text>
</comment>
<evidence type="ECO:0000256" key="12">
    <source>
        <dbReference type="PIRSR" id="PIRSR000445-4"/>
    </source>
</evidence>